<accession>A0A346XU13</accession>
<dbReference type="Gene3D" id="3.90.79.10">
    <property type="entry name" value="Nucleoside Triphosphate Pyrophosphohydrolase"/>
    <property type="match status" value="1"/>
</dbReference>
<keyword evidence="6" id="KW-1185">Reference proteome</keyword>
<proteinExistence type="predicted"/>
<organism evidence="5 6">
    <name type="scientific">Euzebya pacifica</name>
    <dbReference type="NCBI Taxonomy" id="1608957"/>
    <lineage>
        <taxon>Bacteria</taxon>
        <taxon>Bacillati</taxon>
        <taxon>Actinomycetota</taxon>
        <taxon>Nitriliruptoria</taxon>
        <taxon>Euzebyales</taxon>
    </lineage>
</organism>
<gene>
    <name evidence="5" type="ORF">DVS28_a1009</name>
</gene>
<dbReference type="PANTHER" id="PTHR43046">
    <property type="entry name" value="GDP-MANNOSE MANNOSYL HYDROLASE"/>
    <property type="match status" value="1"/>
</dbReference>
<reference evidence="5 6" key="1">
    <citation type="submission" date="2018-09" db="EMBL/GenBank/DDBJ databases">
        <title>Complete genome sequence of Euzebya sp. DY32-46 isolated from seawater of Pacific Ocean.</title>
        <authorList>
            <person name="Xu L."/>
            <person name="Wu Y.-H."/>
            <person name="Xu X.-W."/>
        </authorList>
    </citation>
    <scope>NUCLEOTIDE SEQUENCE [LARGE SCALE GENOMIC DNA]</scope>
    <source>
        <strain evidence="5 6">DY32-46</strain>
    </source>
</reference>
<dbReference type="AlphaFoldDB" id="A0A346XU13"/>
<comment type="cofactor">
    <cofactor evidence="1">
        <name>Mg(2+)</name>
        <dbReference type="ChEBI" id="CHEBI:18420"/>
    </cofactor>
</comment>
<name>A0A346XU13_9ACTN</name>
<dbReference type="SUPFAM" id="SSF55811">
    <property type="entry name" value="Nudix"/>
    <property type="match status" value="1"/>
</dbReference>
<evidence type="ECO:0000313" key="6">
    <source>
        <dbReference type="Proteomes" id="UP000264006"/>
    </source>
</evidence>
<keyword evidence="3" id="KW-0460">Magnesium</keyword>
<feature type="domain" description="Nudix hydrolase" evidence="4">
    <location>
        <begin position="183"/>
        <end position="308"/>
    </location>
</feature>
<evidence type="ECO:0000256" key="1">
    <source>
        <dbReference type="ARBA" id="ARBA00001946"/>
    </source>
</evidence>
<dbReference type="InterPro" id="IPR020084">
    <property type="entry name" value="NUDIX_hydrolase_CS"/>
</dbReference>
<keyword evidence="2" id="KW-0378">Hydrolase</keyword>
<dbReference type="InterPro" id="IPR000086">
    <property type="entry name" value="NUDIX_hydrolase_dom"/>
</dbReference>
<evidence type="ECO:0000256" key="2">
    <source>
        <dbReference type="ARBA" id="ARBA00022801"/>
    </source>
</evidence>
<dbReference type="OrthoDB" id="4247482at2"/>
<dbReference type="PROSITE" id="PS00893">
    <property type="entry name" value="NUDIX_BOX"/>
    <property type="match status" value="1"/>
</dbReference>
<dbReference type="KEGG" id="euz:DVS28_a1009"/>
<dbReference type="RefSeq" id="WP_114590477.1">
    <property type="nucleotide sequence ID" value="NZ_CP031165.1"/>
</dbReference>
<dbReference type="GO" id="GO:0016787">
    <property type="term" value="F:hydrolase activity"/>
    <property type="evidence" value="ECO:0007669"/>
    <property type="project" value="UniProtKB-KW"/>
</dbReference>
<dbReference type="Pfam" id="PF00293">
    <property type="entry name" value="NUDIX"/>
    <property type="match status" value="1"/>
</dbReference>
<dbReference type="InterPro" id="IPR015797">
    <property type="entry name" value="NUDIX_hydrolase-like_dom_sf"/>
</dbReference>
<dbReference type="PANTHER" id="PTHR43046:SF12">
    <property type="entry name" value="GDP-MANNOSE MANNOSYL HYDROLASE"/>
    <property type="match status" value="1"/>
</dbReference>
<sequence length="320" mass="33572">MEPAALLPLITPLLSTGEVVATPDTAVATALAAAGWEVRIEEPAALADDSVGAILLLAGEVPANGDRGPTLLADAVRATRPGGIIAVAAPSAVPAELAGVGDGQPALAAAAADHLLRERGIDVELLAAPGAAARLAGRPWAGLEDLPVDRTPGLLEAGEVVLAVGRSPGSMADRSRTFFGSIARKITAASVICTDEAGRVLVVFDDFRRMWTLPGGLVDAAESPADAAVREAWEEGGVRVVLDELLGVFAHDHPDRVQFFYAARPAAPTPDPSPVHTHEVTEVRWVTRARAEAMVDPMMRRRMQECLDGRARNPVRTWGW</sequence>
<evidence type="ECO:0000259" key="4">
    <source>
        <dbReference type="PROSITE" id="PS51462"/>
    </source>
</evidence>
<evidence type="ECO:0000256" key="3">
    <source>
        <dbReference type="ARBA" id="ARBA00022842"/>
    </source>
</evidence>
<dbReference type="Proteomes" id="UP000264006">
    <property type="component" value="Chromosome"/>
</dbReference>
<evidence type="ECO:0000313" key="5">
    <source>
        <dbReference type="EMBL" id="AXV05710.1"/>
    </source>
</evidence>
<dbReference type="EMBL" id="CP031165">
    <property type="protein sequence ID" value="AXV05710.1"/>
    <property type="molecule type" value="Genomic_DNA"/>
</dbReference>
<dbReference type="PROSITE" id="PS51462">
    <property type="entry name" value="NUDIX"/>
    <property type="match status" value="1"/>
</dbReference>
<protein>
    <submittedName>
        <fullName evidence="5">ATP/GTP-binding protein</fullName>
    </submittedName>
</protein>
<dbReference type="CDD" id="cd02883">
    <property type="entry name" value="NUDIX_Hydrolase"/>
    <property type="match status" value="1"/>
</dbReference>